<dbReference type="AlphaFoldDB" id="A0A418VHC8"/>
<protein>
    <submittedName>
        <fullName evidence="3">Uncharacterized protein</fullName>
    </submittedName>
</protein>
<evidence type="ECO:0000256" key="1">
    <source>
        <dbReference type="SAM" id="MobiDB-lite"/>
    </source>
</evidence>
<feature type="region of interest" description="Disordered" evidence="1">
    <location>
        <begin position="33"/>
        <end position="68"/>
    </location>
</feature>
<evidence type="ECO:0000256" key="2">
    <source>
        <dbReference type="SAM" id="Phobius"/>
    </source>
</evidence>
<reference evidence="3 4" key="1">
    <citation type="submission" date="2018-09" db="EMBL/GenBank/DDBJ databases">
        <title>Draft genome sequence of Rhodopseudomonas palustris 2.1.18.</title>
        <authorList>
            <person name="Robertson S.L."/>
            <person name="Meyer T.E."/>
            <person name="Kyndt J.A."/>
        </authorList>
    </citation>
    <scope>NUCLEOTIDE SEQUENCE [LARGE SCALE GENOMIC DNA]</scope>
    <source>
        <strain evidence="3 4">2.1.18</strain>
    </source>
</reference>
<dbReference type="Proteomes" id="UP000285523">
    <property type="component" value="Unassembled WGS sequence"/>
</dbReference>
<feature type="compositionally biased region" description="Basic and acidic residues" evidence="1">
    <location>
        <begin position="44"/>
        <end position="53"/>
    </location>
</feature>
<dbReference type="EMBL" id="QYYD01000008">
    <property type="protein sequence ID" value="RJF75525.1"/>
    <property type="molecule type" value="Genomic_DNA"/>
</dbReference>
<accession>A0A418VHC8</accession>
<feature type="transmembrane region" description="Helical" evidence="2">
    <location>
        <begin position="6"/>
        <end position="23"/>
    </location>
</feature>
<gene>
    <name evidence="3" type="ORF">D4Q52_09300</name>
</gene>
<dbReference type="OrthoDB" id="8141446at2"/>
<keyword evidence="2" id="KW-1133">Transmembrane helix</keyword>
<comment type="caution">
    <text evidence="3">The sequence shown here is derived from an EMBL/GenBank/DDBJ whole genome shotgun (WGS) entry which is preliminary data.</text>
</comment>
<name>A0A418VHC8_RHOPL</name>
<evidence type="ECO:0000313" key="4">
    <source>
        <dbReference type="Proteomes" id="UP000285523"/>
    </source>
</evidence>
<sequence length="68" mass="7532">MSTEWLWGIGILILAAALIYAVMRNRQRTAAEKQLTEAATKANYRAEERKDSGRPVPGAGERAQTMPD</sequence>
<evidence type="ECO:0000313" key="3">
    <source>
        <dbReference type="EMBL" id="RJF75525.1"/>
    </source>
</evidence>
<keyword evidence="2" id="KW-0472">Membrane</keyword>
<proteinExistence type="predicted"/>
<organism evidence="3 4">
    <name type="scientific">Rhodopseudomonas palustris</name>
    <dbReference type="NCBI Taxonomy" id="1076"/>
    <lineage>
        <taxon>Bacteria</taxon>
        <taxon>Pseudomonadati</taxon>
        <taxon>Pseudomonadota</taxon>
        <taxon>Alphaproteobacteria</taxon>
        <taxon>Hyphomicrobiales</taxon>
        <taxon>Nitrobacteraceae</taxon>
        <taxon>Rhodopseudomonas</taxon>
    </lineage>
</organism>
<keyword evidence="2" id="KW-0812">Transmembrane</keyword>